<dbReference type="Proteomes" id="UP000034680">
    <property type="component" value="Unassembled WGS sequence"/>
</dbReference>
<dbReference type="GO" id="GO:0042254">
    <property type="term" value="P:ribosome biogenesis"/>
    <property type="evidence" value="ECO:0007669"/>
    <property type="project" value="TreeGrafter"/>
</dbReference>
<evidence type="ECO:0000313" key="4">
    <source>
        <dbReference type="Proteomes" id="UP000034680"/>
    </source>
</evidence>
<accession>A0A0G2HU69</accession>
<dbReference type="GO" id="GO:0005730">
    <property type="term" value="C:nucleolus"/>
    <property type="evidence" value="ECO:0007669"/>
    <property type="project" value="TreeGrafter"/>
</dbReference>
<dbReference type="EMBL" id="LCUC01000370">
    <property type="protein sequence ID" value="KKY31635.1"/>
    <property type="molecule type" value="Genomic_DNA"/>
</dbReference>
<evidence type="ECO:0000259" key="2">
    <source>
        <dbReference type="Pfam" id="PF10441"/>
    </source>
</evidence>
<dbReference type="InterPro" id="IPR052609">
    <property type="entry name" value="Ribosome_Biogenesis_Reg"/>
</dbReference>
<feature type="domain" description="Nucleolar 27S pre-rRNA processing Urb2/Npa2 C-terminal" evidence="2">
    <location>
        <begin position="1094"/>
        <end position="1315"/>
    </location>
</feature>
<reference evidence="3 4" key="2">
    <citation type="submission" date="2015-05" db="EMBL/GenBank/DDBJ databases">
        <authorList>
            <person name="Morales-Cruz A."/>
            <person name="Amrine K.C."/>
            <person name="Cantu D."/>
        </authorList>
    </citation>
    <scope>NUCLEOTIDE SEQUENCE [LARGE SCALE GENOMIC DNA]</scope>
    <source>
        <strain evidence="3">DA912</strain>
    </source>
</reference>
<sequence length="1316" mass="145948">MASKTENPAQSPHALIKASRILDQSSAKSVPDTLSNLWHLLSGSPAGKYYAAEQLILRWLLKNMNGSSASAEQFRRYPMAWSVVACVFTRIPLFALPKALADRRFVPILEQTLKELANPRDEDDASSDVEMAGGTSPPPKSDSKKRKRSPEISFDLACLRTSYGCLRTADCLFVALERLLARLKEVPVDAPSNVRMGAEHVKSLFSSPAKEAVEILRPMLSICDRALNDQGSESAENRPSWITIFSGLWDLHLQSSSDAVDVAVSLYPIGFIILAKMDRSKDLVVEPHVKASWRQALRRFFIKNMILPARAAFLNHKDVGIIQEAVNMTSSLPTASSPVLFSLAVSPSGTTDDASGRKDREDWTQKAFEIIEEAMRTAETVRRNEAMKIVLDTALQSKASISLGSLRAVCRQYTTEKGAIDLSLVPRVAEIDVDVFMISTEGLSLLDDILGQITNLRGADLDGSTETALVTFVVSLAEGSAKARHLPWFIRKWTEVLSDSLAKDDGFTSVKGIWSSKQIVEAVADLLQPSINTTQLATLLEWLEDREDSCKKGSLLVVLDALSKGVTDEEFVDSVGTRIFDLASKVKLKHLDGSMRARWWRIAERAVSQSELETVGALWKKLESDLKKALKKEDLADPAALAAFRCCTAFWLANYPKAPLESETSAMAWTFLKRLRKDGQKAAAANDARSFFYDSRRLVDLAAYSDFSSEFLAGLLTYADSADPSSSSVRSLLLNEASLGNYKYINALVSHAIITLAREQGDKSKRTKRQVDVAVRILLDLPPGTLNREQREKILPSLLHLANLREADAGSEMTTSLVCLMIKIMKRPTFYEGMKFADLVTLGQTIENVVKPNATSDMTTENAYNFLKLFESLASVTLKQMTSSWEERDRTYLLEASRVVSDWAVKASKDEAHRYILLRALVSALETSKAKQQTQAVVDSTQVKEKLSLMLSNGLVSDDMCSLGDDTKPLGLGFSTNFSCVLTDQLDVLEPATVRNSLLPSKGKLERLSDELCSKGFRSGWRLKELLFKSFGDEMKDPLHVWAMGQKLREGRDITGIIMAIHRLLQAENNWTEVQHVLTIRLPKSRNWAEFSIIAKTVEMVLEKKPMKQWNIEVTLSAVSTICSVGPTMMEDAHESGKAYPWLCNLVESIIKRHRHRLEGHFHLLITTLQSLLRLLIVPWPTTKTTIPQTPTGTSSPNQQAQAARFSRLLTLTCEPSAASVTRGQAPGALDSAPDAAKKSAAQHMYLVLVLYVKLQLERPVPRAVRAALAPGVYSVLDITTPEGRRVINEAVDASGRAIFREMYKQYVRFGKWNGV</sequence>
<dbReference type="InterPro" id="IPR018849">
    <property type="entry name" value="Urb2/Npa2_C"/>
</dbReference>
<dbReference type="PANTHER" id="PTHR15682">
    <property type="entry name" value="UNHEALTHY RIBOSOME BIOGENESIS PROTEIN 2 HOMOLOG"/>
    <property type="match status" value="1"/>
</dbReference>
<evidence type="ECO:0000256" key="1">
    <source>
        <dbReference type="SAM" id="MobiDB-lite"/>
    </source>
</evidence>
<evidence type="ECO:0000313" key="3">
    <source>
        <dbReference type="EMBL" id="KKY31635.1"/>
    </source>
</evidence>
<gene>
    <name evidence="3" type="ORF">UCDDA912_g08419</name>
</gene>
<comment type="caution">
    <text evidence="3">The sequence shown here is derived from an EMBL/GenBank/DDBJ whole genome shotgun (WGS) entry which is preliminary data.</text>
</comment>
<dbReference type="STRING" id="1214573.A0A0G2HU69"/>
<dbReference type="OrthoDB" id="160374at2759"/>
<dbReference type="Pfam" id="PF10441">
    <property type="entry name" value="Urb2"/>
    <property type="match status" value="1"/>
</dbReference>
<proteinExistence type="predicted"/>
<feature type="region of interest" description="Disordered" evidence="1">
    <location>
        <begin position="117"/>
        <end position="148"/>
    </location>
</feature>
<name>A0A0G2HU69_9PEZI</name>
<protein>
    <submittedName>
        <fullName evidence="3">Putative urb2 npa2 family protein</fullName>
    </submittedName>
</protein>
<keyword evidence="4" id="KW-1185">Reference proteome</keyword>
<dbReference type="PANTHER" id="PTHR15682:SF2">
    <property type="entry name" value="UNHEALTHY RIBOSOME BIOGENESIS PROTEIN 2 HOMOLOG"/>
    <property type="match status" value="1"/>
</dbReference>
<organism evidence="3 4">
    <name type="scientific">Diaporthe ampelina</name>
    <dbReference type="NCBI Taxonomy" id="1214573"/>
    <lineage>
        <taxon>Eukaryota</taxon>
        <taxon>Fungi</taxon>
        <taxon>Dikarya</taxon>
        <taxon>Ascomycota</taxon>
        <taxon>Pezizomycotina</taxon>
        <taxon>Sordariomycetes</taxon>
        <taxon>Sordariomycetidae</taxon>
        <taxon>Diaporthales</taxon>
        <taxon>Diaporthaceae</taxon>
        <taxon>Diaporthe</taxon>
    </lineage>
</organism>
<reference evidence="3 4" key="1">
    <citation type="submission" date="2015-05" db="EMBL/GenBank/DDBJ databases">
        <title>Distinctive expansion of gene families associated with plant cell wall degradation and secondary metabolism in the genomes of grapevine trunk pathogens.</title>
        <authorList>
            <person name="Lawrence D.P."/>
            <person name="Travadon R."/>
            <person name="Rolshausen P.E."/>
            <person name="Baumgartner K."/>
        </authorList>
    </citation>
    <scope>NUCLEOTIDE SEQUENCE [LARGE SCALE GENOMIC DNA]</scope>
    <source>
        <strain evidence="3">DA912</strain>
    </source>
</reference>